<evidence type="ECO:0000313" key="2">
    <source>
        <dbReference type="Proteomes" id="UP001168877"/>
    </source>
</evidence>
<gene>
    <name evidence="1" type="ORF">LWI29_032312</name>
</gene>
<accession>A0AA39RP56</accession>
<name>A0AA39RP56_ACESA</name>
<dbReference type="EMBL" id="JAUESC010000386">
    <property type="protein sequence ID" value="KAK0577383.1"/>
    <property type="molecule type" value="Genomic_DNA"/>
</dbReference>
<dbReference type="AlphaFoldDB" id="A0AA39RP56"/>
<reference evidence="1" key="1">
    <citation type="journal article" date="2022" name="Plant J.">
        <title>Strategies of tolerance reflected in two North American maple genomes.</title>
        <authorList>
            <person name="McEvoy S.L."/>
            <person name="Sezen U.U."/>
            <person name="Trouern-Trend A."/>
            <person name="McMahon S.M."/>
            <person name="Schaberg P.G."/>
            <person name="Yang J."/>
            <person name="Wegrzyn J.L."/>
            <person name="Swenson N.G."/>
        </authorList>
    </citation>
    <scope>NUCLEOTIDE SEQUENCE</scope>
    <source>
        <strain evidence="1">NS2018</strain>
    </source>
</reference>
<dbReference type="Proteomes" id="UP001168877">
    <property type="component" value="Unassembled WGS sequence"/>
</dbReference>
<protein>
    <submittedName>
        <fullName evidence="1">Uncharacterized protein</fullName>
    </submittedName>
</protein>
<evidence type="ECO:0000313" key="1">
    <source>
        <dbReference type="EMBL" id="KAK0577383.1"/>
    </source>
</evidence>
<reference evidence="1" key="2">
    <citation type="submission" date="2023-06" db="EMBL/GenBank/DDBJ databases">
        <authorList>
            <person name="Swenson N.G."/>
            <person name="Wegrzyn J.L."/>
            <person name="Mcevoy S.L."/>
        </authorList>
    </citation>
    <scope>NUCLEOTIDE SEQUENCE</scope>
    <source>
        <strain evidence="1">NS2018</strain>
        <tissue evidence="1">Leaf</tissue>
    </source>
</reference>
<proteinExistence type="predicted"/>
<organism evidence="1 2">
    <name type="scientific">Acer saccharum</name>
    <name type="common">Sugar maple</name>
    <dbReference type="NCBI Taxonomy" id="4024"/>
    <lineage>
        <taxon>Eukaryota</taxon>
        <taxon>Viridiplantae</taxon>
        <taxon>Streptophyta</taxon>
        <taxon>Embryophyta</taxon>
        <taxon>Tracheophyta</taxon>
        <taxon>Spermatophyta</taxon>
        <taxon>Magnoliopsida</taxon>
        <taxon>eudicotyledons</taxon>
        <taxon>Gunneridae</taxon>
        <taxon>Pentapetalae</taxon>
        <taxon>rosids</taxon>
        <taxon>malvids</taxon>
        <taxon>Sapindales</taxon>
        <taxon>Sapindaceae</taxon>
        <taxon>Hippocastanoideae</taxon>
        <taxon>Acereae</taxon>
        <taxon>Acer</taxon>
    </lineage>
</organism>
<keyword evidence="2" id="KW-1185">Reference proteome</keyword>
<sequence>MVLKLPMPCNDLDLALLFVTEDDHKKCNGVDCVELSCLLHSKRRTSQQKHEHMDSNEDDSKNLYQNVRANDKVLAIIPHGGL</sequence>
<comment type="caution">
    <text evidence="1">The sequence shown here is derived from an EMBL/GenBank/DDBJ whole genome shotgun (WGS) entry which is preliminary data.</text>
</comment>